<evidence type="ECO:0000256" key="2">
    <source>
        <dbReference type="PIRNR" id="PIRNR006241"/>
    </source>
</evidence>
<dbReference type="InterPro" id="IPR026040">
    <property type="entry name" value="HyI-like"/>
</dbReference>
<dbReference type="PANTHER" id="PTHR43489">
    <property type="entry name" value="ISOMERASE"/>
    <property type="match status" value="1"/>
</dbReference>
<feature type="active site" description="Proton donor/acceptor" evidence="3">
    <location>
        <position position="141"/>
    </location>
</feature>
<dbReference type="InterPro" id="IPR013022">
    <property type="entry name" value="Xyl_isomerase-like_TIM-brl"/>
</dbReference>
<organism evidence="5 6">
    <name type="scientific">Mesorhizobium zhangyense</name>
    <dbReference type="NCBI Taxonomy" id="1776730"/>
    <lineage>
        <taxon>Bacteria</taxon>
        <taxon>Pseudomonadati</taxon>
        <taxon>Pseudomonadota</taxon>
        <taxon>Alphaproteobacteria</taxon>
        <taxon>Hyphomicrobiales</taxon>
        <taxon>Phyllobacteriaceae</taxon>
        <taxon>Mesorhizobium</taxon>
    </lineage>
</organism>
<keyword evidence="6" id="KW-1185">Reference proteome</keyword>
<evidence type="ECO:0000313" key="6">
    <source>
        <dbReference type="Proteomes" id="UP000481252"/>
    </source>
</evidence>
<dbReference type="RefSeq" id="WP_165117418.1">
    <property type="nucleotide sequence ID" value="NZ_JAAKZG010000004.1"/>
</dbReference>
<evidence type="ECO:0000313" key="5">
    <source>
        <dbReference type="EMBL" id="NGN41725.1"/>
    </source>
</evidence>
<evidence type="ECO:0000256" key="3">
    <source>
        <dbReference type="PIRSR" id="PIRSR006241-50"/>
    </source>
</evidence>
<dbReference type="NCBIfam" id="NF043033">
    <property type="entry name" value="OxoTetrIsom"/>
    <property type="match status" value="1"/>
</dbReference>
<dbReference type="PIRSF" id="PIRSF006241">
    <property type="entry name" value="HyI"/>
    <property type="match status" value="1"/>
</dbReference>
<dbReference type="GO" id="GO:0046487">
    <property type="term" value="P:glyoxylate metabolic process"/>
    <property type="evidence" value="ECO:0007669"/>
    <property type="project" value="TreeGrafter"/>
</dbReference>
<feature type="active site" description="Proton donor/acceptor" evidence="3">
    <location>
        <position position="238"/>
    </location>
</feature>
<dbReference type="SUPFAM" id="SSF51658">
    <property type="entry name" value="Xylose isomerase-like"/>
    <property type="match status" value="1"/>
</dbReference>
<dbReference type="InterPro" id="IPR050417">
    <property type="entry name" value="Sugar_Epim/Isomerase"/>
</dbReference>
<dbReference type="Gene3D" id="3.20.20.150">
    <property type="entry name" value="Divalent-metal-dependent TIM barrel enzymes"/>
    <property type="match status" value="1"/>
</dbReference>
<proteinExistence type="inferred from homology"/>
<dbReference type="InterPro" id="IPR053398">
    <property type="entry name" value="HPT_OtnI_isomerases"/>
</dbReference>
<keyword evidence="5" id="KW-0670">Pyruvate</keyword>
<dbReference type="Pfam" id="PF01261">
    <property type="entry name" value="AP_endonuc_2"/>
    <property type="match status" value="1"/>
</dbReference>
<keyword evidence="1 2" id="KW-0413">Isomerase</keyword>
<gene>
    <name evidence="5" type="ORF">G6N74_11650</name>
</gene>
<comment type="similarity">
    <text evidence="2">Belongs to the hyi family.</text>
</comment>
<feature type="domain" description="Xylose isomerase-like TIM barrel" evidence="4">
    <location>
        <begin position="21"/>
        <end position="254"/>
    </location>
</feature>
<dbReference type="FunFam" id="3.20.20.150:FF:000007">
    <property type="entry name" value="Hydroxypyruvate isomerase"/>
    <property type="match status" value="1"/>
</dbReference>
<dbReference type="Proteomes" id="UP000481252">
    <property type="component" value="Unassembled WGS sequence"/>
</dbReference>
<name>A0A7C9V623_9HYPH</name>
<reference evidence="5 6" key="1">
    <citation type="submission" date="2020-02" db="EMBL/GenBank/DDBJ databases">
        <title>Genome sequence of the type strain CGMCC 1.15528 of Mesorhizobium zhangyense.</title>
        <authorList>
            <person name="Gao J."/>
            <person name="Sun J."/>
        </authorList>
    </citation>
    <scope>NUCLEOTIDE SEQUENCE [LARGE SCALE GENOMIC DNA]</scope>
    <source>
        <strain evidence="5 6">CGMCC 1.15528</strain>
    </source>
</reference>
<dbReference type="AlphaFoldDB" id="A0A7C9V623"/>
<protein>
    <submittedName>
        <fullName evidence="5">Hydroxypyruvate isomerase family protein</fullName>
    </submittedName>
</protein>
<evidence type="ECO:0000259" key="4">
    <source>
        <dbReference type="Pfam" id="PF01261"/>
    </source>
</evidence>
<dbReference type="PANTHER" id="PTHR43489:SF6">
    <property type="entry name" value="HYDROXYPYRUVATE ISOMERASE-RELATED"/>
    <property type="match status" value="1"/>
</dbReference>
<comment type="caution">
    <text evidence="5">The sequence shown here is derived from an EMBL/GenBank/DDBJ whole genome shotgun (WGS) entry which is preliminary data.</text>
</comment>
<dbReference type="EMBL" id="JAAKZG010000004">
    <property type="protein sequence ID" value="NGN41725.1"/>
    <property type="molecule type" value="Genomic_DNA"/>
</dbReference>
<sequence>MPRFAANLSMMFTEHDFLDRFQAAADAGFEAVEYLFPYDFPAEVVAEKLTNAGLSQALFNMPAGDWSKGERGLAALPERRDEFREAVAKAVHYATIIGTPLLHMMSGLADPRDPAAAASYRYALSFAAEKTAEKGIGLVIEPINGRDMPGYFLNDFNSAVALIDEFGPRNVKLQYDIYHRQIIHGDVLTSLGQMMQVIAHIQIASVPLRHEPGTGELNDAMIFAEIDRLGYGGYVGCEYRPLGDTVAGLTWLNKT</sequence>
<accession>A0A7C9V623</accession>
<dbReference type="InterPro" id="IPR036237">
    <property type="entry name" value="Xyl_isomerase-like_sf"/>
</dbReference>
<evidence type="ECO:0000256" key="1">
    <source>
        <dbReference type="ARBA" id="ARBA00023235"/>
    </source>
</evidence>
<dbReference type="GO" id="GO:0008903">
    <property type="term" value="F:hydroxypyruvate isomerase activity"/>
    <property type="evidence" value="ECO:0007669"/>
    <property type="project" value="TreeGrafter"/>
</dbReference>